<dbReference type="OrthoDB" id="419317at2759"/>
<dbReference type="STRING" id="6182.A0A4Z2D6M0"/>
<dbReference type="PANTHER" id="PTHR10621:SF0">
    <property type="entry name" value="UV EXCISION REPAIR PROTEIN RAD23"/>
    <property type="match status" value="1"/>
</dbReference>
<dbReference type="GO" id="GO:0043161">
    <property type="term" value="P:proteasome-mediated ubiquitin-dependent protein catabolic process"/>
    <property type="evidence" value="ECO:0007669"/>
    <property type="project" value="InterPro"/>
</dbReference>
<feature type="domain" description="UBA" evidence="2">
    <location>
        <begin position="117"/>
        <end position="157"/>
    </location>
</feature>
<dbReference type="AlphaFoldDB" id="A0A4Z2D6M0"/>
<comment type="caution">
    <text evidence="3">The sequence shown here is derived from an EMBL/GenBank/DDBJ whole genome shotgun (WGS) entry which is preliminary data.</text>
</comment>
<accession>A0A4Z2D6M0</accession>
<dbReference type="Proteomes" id="UP000311919">
    <property type="component" value="Unassembled WGS sequence"/>
</dbReference>
<dbReference type="InterPro" id="IPR036353">
    <property type="entry name" value="XPC-bd_sf"/>
</dbReference>
<sequence>MARHSKSCARNKVQFILVENLSTDVDNEKLKSIIPSARRIILRNRSAFLTFSTNEGHANALRRRPTTDKKIPDVDVTESPSSKPDANSQPSLPTVTTTQSTTTNTLGFGESSLVTGENFERVVQELVSMGFEKPLVIRAMRAGFNNPDRAFEYLSSGNIPNIDIVDQPSQREGSESVSPEAPGDADTPGSESAGSEDPIAALASLPQFQQMRALVQANPELLPQLIQQIGNDNADLFRTPW</sequence>
<keyword evidence="4" id="KW-1185">Reference proteome</keyword>
<gene>
    <name evidence="3" type="ORF">EWB00_004060</name>
</gene>
<dbReference type="InterPro" id="IPR015360">
    <property type="entry name" value="XPC-bd"/>
</dbReference>
<dbReference type="Gene3D" id="1.10.10.540">
    <property type="entry name" value="XPC-binding domain"/>
    <property type="match status" value="1"/>
</dbReference>
<dbReference type="GO" id="GO:0006289">
    <property type="term" value="P:nucleotide-excision repair"/>
    <property type="evidence" value="ECO:0007669"/>
    <property type="project" value="InterPro"/>
</dbReference>
<organism evidence="3 4">
    <name type="scientific">Schistosoma japonicum</name>
    <name type="common">Blood fluke</name>
    <dbReference type="NCBI Taxonomy" id="6182"/>
    <lineage>
        <taxon>Eukaryota</taxon>
        <taxon>Metazoa</taxon>
        <taxon>Spiralia</taxon>
        <taxon>Lophotrochozoa</taxon>
        <taxon>Platyhelminthes</taxon>
        <taxon>Trematoda</taxon>
        <taxon>Digenea</taxon>
        <taxon>Strigeidida</taxon>
        <taxon>Schistosomatoidea</taxon>
        <taxon>Schistosomatidae</taxon>
        <taxon>Schistosoma</taxon>
    </lineage>
</organism>
<reference evidence="3 4" key="1">
    <citation type="submission" date="2019-03" db="EMBL/GenBank/DDBJ databases">
        <title>An improved genome assembly of the fluke Schistosoma japonicum.</title>
        <authorList>
            <person name="Hu W."/>
            <person name="Luo F."/>
            <person name="Yin M."/>
            <person name="Mo X."/>
            <person name="Sun C."/>
            <person name="Wu Q."/>
            <person name="Zhu B."/>
            <person name="Xiang M."/>
            <person name="Wang J."/>
            <person name="Wang Y."/>
            <person name="Zhang T."/>
            <person name="Xu B."/>
            <person name="Zheng H."/>
            <person name="Feng Z."/>
        </authorList>
    </citation>
    <scope>NUCLEOTIDE SEQUENCE [LARGE SCALE GENOMIC DNA]</scope>
    <source>
        <strain evidence="3">HuSjv2</strain>
        <tissue evidence="3">Worms</tissue>
    </source>
</reference>
<feature type="compositionally biased region" description="Low complexity" evidence="1">
    <location>
        <begin position="94"/>
        <end position="105"/>
    </location>
</feature>
<evidence type="ECO:0000259" key="2">
    <source>
        <dbReference type="PROSITE" id="PS50030"/>
    </source>
</evidence>
<dbReference type="GO" id="GO:0005829">
    <property type="term" value="C:cytosol"/>
    <property type="evidence" value="ECO:0007669"/>
    <property type="project" value="TreeGrafter"/>
</dbReference>
<proteinExistence type="predicted"/>
<dbReference type="SUPFAM" id="SSF46934">
    <property type="entry name" value="UBA-like"/>
    <property type="match status" value="1"/>
</dbReference>
<feature type="compositionally biased region" description="Polar residues" evidence="1">
    <location>
        <begin position="167"/>
        <end position="177"/>
    </location>
</feature>
<evidence type="ECO:0000256" key="1">
    <source>
        <dbReference type="SAM" id="MobiDB-lite"/>
    </source>
</evidence>
<dbReference type="PROSITE" id="PS50030">
    <property type="entry name" value="UBA"/>
    <property type="match status" value="1"/>
</dbReference>
<feature type="compositionally biased region" description="Polar residues" evidence="1">
    <location>
        <begin position="78"/>
        <end position="93"/>
    </location>
</feature>
<dbReference type="FunFam" id="1.10.8.10:FF:000003">
    <property type="entry name" value="UV excision repair protein RAD23 homolog"/>
    <property type="match status" value="1"/>
</dbReference>
<dbReference type="GO" id="GO:0005654">
    <property type="term" value="C:nucleoplasm"/>
    <property type="evidence" value="ECO:0007669"/>
    <property type="project" value="TreeGrafter"/>
</dbReference>
<protein>
    <submittedName>
        <fullName evidence="3">UV excision repair protein RAD23</fullName>
    </submittedName>
</protein>
<dbReference type="InterPro" id="IPR009060">
    <property type="entry name" value="UBA-like_sf"/>
</dbReference>
<dbReference type="EMBL" id="SKCS01000261">
    <property type="protein sequence ID" value="TNN12121.1"/>
    <property type="molecule type" value="Genomic_DNA"/>
</dbReference>
<dbReference type="GO" id="GO:0070628">
    <property type="term" value="F:proteasome binding"/>
    <property type="evidence" value="ECO:0007669"/>
    <property type="project" value="TreeGrafter"/>
</dbReference>
<feature type="region of interest" description="Disordered" evidence="1">
    <location>
        <begin position="59"/>
        <end position="110"/>
    </location>
</feature>
<dbReference type="Gene3D" id="1.10.8.10">
    <property type="entry name" value="DNA helicase RuvA subunit, C-terminal domain"/>
    <property type="match status" value="1"/>
</dbReference>
<dbReference type="InterPro" id="IPR015940">
    <property type="entry name" value="UBA"/>
</dbReference>
<dbReference type="SMART" id="SM00165">
    <property type="entry name" value="UBA"/>
    <property type="match status" value="1"/>
</dbReference>
<dbReference type="GO" id="GO:0003684">
    <property type="term" value="F:damaged DNA binding"/>
    <property type="evidence" value="ECO:0007669"/>
    <property type="project" value="InterPro"/>
</dbReference>
<evidence type="ECO:0000313" key="3">
    <source>
        <dbReference type="EMBL" id="TNN12121.1"/>
    </source>
</evidence>
<feature type="region of interest" description="Disordered" evidence="1">
    <location>
        <begin position="165"/>
        <end position="200"/>
    </location>
</feature>
<dbReference type="SUPFAM" id="SSF101238">
    <property type="entry name" value="XPC-binding domain"/>
    <property type="match status" value="1"/>
</dbReference>
<dbReference type="Pfam" id="PF09280">
    <property type="entry name" value="XPC-binding"/>
    <property type="match status" value="1"/>
</dbReference>
<name>A0A4Z2D6M0_SCHJA</name>
<dbReference type="GO" id="GO:0031593">
    <property type="term" value="F:polyubiquitin modification-dependent protein binding"/>
    <property type="evidence" value="ECO:0007669"/>
    <property type="project" value="TreeGrafter"/>
</dbReference>
<dbReference type="PANTHER" id="PTHR10621">
    <property type="entry name" value="UV EXCISION REPAIR PROTEIN RAD23"/>
    <property type="match status" value="1"/>
</dbReference>
<evidence type="ECO:0000313" key="4">
    <source>
        <dbReference type="Proteomes" id="UP000311919"/>
    </source>
</evidence>
<dbReference type="Pfam" id="PF00627">
    <property type="entry name" value="UBA"/>
    <property type="match status" value="1"/>
</dbReference>
<dbReference type="GO" id="GO:0043130">
    <property type="term" value="F:ubiquitin binding"/>
    <property type="evidence" value="ECO:0007669"/>
    <property type="project" value="TreeGrafter"/>
</dbReference>